<dbReference type="EMBL" id="PVNL01000092">
    <property type="protein sequence ID" value="PRQ05646.1"/>
    <property type="molecule type" value="Genomic_DNA"/>
</dbReference>
<comment type="caution">
    <text evidence="1">The sequence shown here is derived from an EMBL/GenBank/DDBJ whole genome shotgun (WGS) entry which is preliminary data.</text>
</comment>
<evidence type="ECO:0000313" key="2">
    <source>
        <dbReference type="Proteomes" id="UP000238823"/>
    </source>
</evidence>
<evidence type="ECO:0000313" key="1">
    <source>
        <dbReference type="EMBL" id="PRQ05646.1"/>
    </source>
</evidence>
<sequence>MGSPATQLDRALLQTAAHHLRPIASMIAAADPGASVSPRSRMLCAGLACLARACYAALGGRQHAQAVGEASAMLSLLTKIDDQVIDDLEFHGGPLAVGRDPIALDRRTRAYLAPTLASLRQAAPTTAEPRCALAAALGQRLRALACSRERLDHLLDTIAYGWEVQVRAVRLLSSDPTRVDPAAIEAVTADISGAWLLMVTMIGGLPEDARRPVDARESAAFYRWGLHIQTADALADLHRDTADGLVASRPGVRLAAVEPTLWRRAFTSAELGPLYQGVCAAGLDLTTLPDADELDRLGDALAELGLVPTWLRWIHGFLAWRWLVHPMCPRELDEAQLGALFPDRLGRELGRGWAGGWARWQRAMTVADQRGAAGEAEPCLGR</sequence>
<reference evidence="1 2" key="1">
    <citation type="submission" date="2018-03" db="EMBL/GenBank/DDBJ databases">
        <title>Draft Genome Sequences of the Obligatory Marine Myxobacteria Enhygromyxa salina SWB007.</title>
        <authorList>
            <person name="Poehlein A."/>
            <person name="Moghaddam J.A."/>
            <person name="Harms H."/>
            <person name="Alanjari M."/>
            <person name="Koenig G.M."/>
            <person name="Daniel R."/>
            <person name="Schaeberle T.F."/>
        </authorList>
    </citation>
    <scope>NUCLEOTIDE SEQUENCE [LARGE SCALE GENOMIC DNA]</scope>
    <source>
        <strain evidence="1 2">SWB007</strain>
    </source>
</reference>
<dbReference type="AlphaFoldDB" id="A0A2S9YKT6"/>
<dbReference type="RefSeq" id="WP_106091464.1">
    <property type="nucleotide sequence ID" value="NZ_PVNL01000092.1"/>
</dbReference>
<accession>A0A2S9YKT6</accession>
<proteinExistence type="predicted"/>
<dbReference type="Proteomes" id="UP000238823">
    <property type="component" value="Unassembled WGS sequence"/>
</dbReference>
<dbReference type="OrthoDB" id="5495985at2"/>
<organism evidence="1 2">
    <name type="scientific">Enhygromyxa salina</name>
    <dbReference type="NCBI Taxonomy" id="215803"/>
    <lineage>
        <taxon>Bacteria</taxon>
        <taxon>Pseudomonadati</taxon>
        <taxon>Myxococcota</taxon>
        <taxon>Polyangia</taxon>
        <taxon>Nannocystales</taxon>
        <taxon>Nannocystaceae</taxon>
        <taxon>Enhygromyxa</taxon>
    </lineage>
</organism>
<name>A0A2S9YKT6_9BACT</name>
<protein>
    <submittedName>
        <fullName evidence="1">Uncharacterized protein</fullName>
    </submittedName>
</protein>
<gene>
    <name evidence="1" type="ORF">ENSA7_45360</name>
</gene>